<dbReference type="PANTHER" id="PTHR30349">
    <property type="entry name" value="PHAGE INTEGRASE-RELATED"/>
    <property type="match status" value="1"/>
</dbReference>
<evidence type="ECO:0000256" key="5">
    <source>
        <dbReference type="ARBA" id="ARBA00022618"/>
    </source>
</evidence>
<keyword evidence="8 11" id="KW-0238">DNA-binding</keyword>
<evidence type="ECO:0000256" key="6">
    <source>
        <dbReference type="ARBA" id="ARBA00022829"/>
    </source>
</evidence>
<comment type="function">
    <text evidence="11">Site-specific tyrosine recombinase, which acts by catalyzing the cutting and rejoining of the recombining DNA molecules. The XerC-XerD complex is essential to convert dimers of the bacterial chromosome into monomers to permit their segregation at cell division. It also contributes to the segregational stability of plasmids.</text>
</comment>
<keyword evidence="15" id="KW-1185">Reference proteome</keyword>
<dbReference type="InterPro" id="IPR010998">
    <property type="entry name" value="Integrase_recombinase_N"/>
</dbReference>
<evidence type="ECO:0000313" key="14">
    <source>
        <dbReference type="EMBL" id="MFD1392086.1"/>
    </source>
</evidence>
<feature type="domain" description="Tyr recombinase" evidence="12">
    <location>
        <begin position="112"/>
        <end position="295"/>
    </location>
</feature>
<evidence type="ECO:0000256" key="7">
    <source>
        <dbReference type="ARBA" id="ARBA00022908"/>
    </source>
</evidence>
<feature type="active site" evidence="11">
    <location>
        <position position="247"/>
    </location>
</feature>
<dbReference type="InterPro" id="IPR011932">
    <property type="entry name" value="Recomb_XerD"/>
</dbReference>
<protein>
    <recommendedName>
        <fullName evidence="3 11">Tyrosine recombinase XerD</fullName>
    </recommendedName>
</protein>
<dbReference type="InterPro" id="IPR004107">
    <property type="entry name" value="Integrase_SAM-like_N"/>
</dbReference>
<dbReference type="NCBIfam" id="TIGR02225">
    <property type="entry name" value="recomb_XerD"/>
    <property type="match status" value="1"/>
</dbReference>
<dbReference type="PANTHER" id="PTHR30349:SF81">
    <property type="entry name" value="TYROSINE RECOMBINASE XERC"/>
    <property type="match status" value="1"/>
</dbReference>
<dbReference type="RefSeq" id="WP_125584541.1">
    <property type="nucleotide sequence ID" value="NZ_JBHTMO010000001.1"/>
</dbReference>
<reference evidence="15" key="1">
    <citation type="journal article" date="2019" name="Int. J. Syst. Evol. Microbiol.">
        <title>The Global Catalogue of Microorganisms (GCM) 10K type strain sequencing project: providing services to taxonomists for standard genome sequencing and annotation.</title>
        <authorList>
            <consortium name="The Broad Institute Genomics Platform"/>
            <consortium name="The Broad Institute Genome Sequencing Center for Infectious Disease"/>
            <person name="Wu L."/>
            <person name="Ma J."/>
        </authorList>
    </citation>
    <scope>NUCLEOTIDE SEQUENCE [LARGE SCALE GENOMIC DNA]</scope>
    <source>
        <strain evidence="15">CCM 8911</strain>
    </source>
</reference>
<dbReference type="Gene3D" id="1.10.443.10">
    <property type="entry name" value="Intergrase catalytic core"/>
    <property type="match status" value="1"/>
</dbReference>
<evidence type="ECO:0000256" key="9">
    <source>
        <dbReference type="ARBA" id="ARBA00023172"/>
    </source>
</evidence>
<dbReference type="InterPro" id="IPR044068">
    <property type="entry name" value="CB"/>
</dbReference>
<keyword evidence="4 11" id="KW-0963">Cytoplasm</keyword>
<dbReference type="Gene3D" id="1.10.150.130">
    <property type="match status" value="1"/>
</dbReference>
<dbReference type="PROSITE" id="PS51900">
    <property type="entry name" value="CB"/>
    <property type="match status" value="1"/>
</dbReference>
<organism evidence="14 15">
    <name type="scientific">Lacticaseibacillus jixianensis</name>
    <dbReference type="NCBI Taxonomy" id="2486012"/>
    <lineage>
        <taxon>Bacteria</taxon>
        <taxon>Bacillati</taxon>
        <taxon>Bacillota</taxon>
        <taxon>Bacilli</taxon>
        <taxon>Lactobacillales</taxon>
        <taxon>Lactobacillaceae</taxon>
        <taxon>Lacticaseibacillus</taxon>
    </lineage>
</organism>
<evidence type="ECO:0000256" key="4">
    <source>
        <dbReference type="ARBA" id="ARBA00022490"/>
    </source>
</evidence>
<evidence type="ECO:0000256" key="2">
    <source>
        <dbReference type="ARBA" id="ARBA00010450"/>
    </source>
</evidence>
<keyword evidence="7 11" id="KW-0229">DNA integration</keyword>
<evidence type="ECO:0000256" key="11">
    <source>
        <dbReference type="HAMAP-Rule" id="MF_01807"/>
    </source>
</evidence>
<dbReference type="CDD" id="cd00798">
    <property type="entry name" value="INT_XerDC_C"/>
    <property type="match status" value="1"/>
</dbReference>
<dbReference type="SUPFAM" id="SSF56349">
    <property type="entry name" value="DNA breaking-rejoining enzymes"/>
    <property type="match status" value="1"/>
</dbReference>
<dbReference type="NCBIfam" id="NF040815">
    <property type="entry name" value="recomb_XerA_Arch"/>
    <property type="match status" value="1"/>
</dbReference>
<accession>A0ABW4B6X6</accession>
<evidence type="ECO:0000256" key="3">
    <source>
        <dbReference type="ARBA" id="ARBA00015810"/>
    </source>
</evidence>
<evidence type="ECO:0000256" key="10">
    <source>
        <dbReference type="ARBA" id="ARBA00023306"/>
    </source>
</evidence>
<feature type="active site" description="O-(3'-phospho-DNA)-tyrosine intermediate" evidence="11">
    <location>
        <position position="282"/>
    </location>
</feature>
<evidence type="ECO:0000259" key="13">
    <source>
        <dbReference type="PROSITE" id="PS51900"/>
    </source>
</evidence>
<evidence type="ECO:0000256" key="1">
    <source>
        <dbReference type="ARBA" id="ARBA00004496"/>
    </source>
</evidence>
<proteinExistence type="inferred from homology"/>
<dbReference type="InterPro" id="IPR013762">
    <property type="entry name" value="Integrase-like_cat_sf"/>
</dbReference>
<dbReference type="InterPro" id="IPR023009">
    <property type="entry name" value="Tyrosine_recombinase_XerC/XerD"/>
</dbReference>
<sequence length="301" mass="33699">MSTKSEQARADLIGDFVHYLDVERGLAKTTQASYRQDLVEFTAWVNAQQGDGYPEDLASIQAFLATQAAVKAATSQSRMISAMRKFYRYLLREEHVKADPMTLVDSPKPAQHLPATLSGPEIDALMAAPDVTKPLGLRDRAIFELMYATGLRVSELVNLRRDQMHLSLNLLSVTGKGDKQRIVPVSPQAVDWVNQYLHDSRPRLVKKGDPAVVFVNFHGHQLTRQGIWKNLKAYIAALGIEKDVTPHTLRHSFATNLLENGADLRVVQELLGHADISTTQIYTHLSNKKIMTVYHQTHPRG</sequence>
<keyword evidence="5 11" id="KW-0132">Cell division</keyword>
<comment type="caution">
    <text evidence="14">The sequence shown here is derived from an EMBL/GenBank/DDBJ whole genome shotgun (WGS) entry which is preliminary data.</text>
</comment>
<comment type="similarity">
    <text evidence="2 11">Belongs to the 'phage' integrase family. XerD subfamily.</text>
</comment>
<name>A0ABW4B6X6_9LACO</name>
<dbReference type="HAMAP" id="MF_01807">
    <property type="entry name" value="Recomb_XerD"/>
    <property type="match status" value="1"/>
</dbReference>
<evidence type="ECO:0000256" key="8">
    <source>
        <dbReference type="ARBA" id="ARBA00023125"/>
    </source>
</evidence>
<keyword evidence="9 11" id="KW-0233">DNA recombination</keyword>
<feature type="active site" evidence="11">
    <location>
        <position position="273"/>
    </location>
</feature>
<dbReference type="InterPro" id="IPR050090">
    <property type="entry name" value="Tyrosine_recombinase_XerCD"/>
</dbReference>
<feature type="active site" evidence="11">
    <location>
        <position position="152"/>
    </location>
</feature>
<comment type="subunit">
    <text evidence="11">Forms a cyclic heterotetrameric complex composed of two molecules of XerC and two molecules of XerD.</text>
</comment>
<feature type="active site" evidence="11">
    <location>
        <position position="176"/>
    </location>
</feature>
<evidence type="ECO:0000259" key="12">
    <source>
        <dbReference type="PROSITE" id="PS51898"/>
    </source>
</evidence>
<dbReference type="PROSITE" id="PS51898">
    <property type="entry name" value="TYR_RECOMBINASE"/>
    <property type="match status" value="1"/>
</dbReference>
<keyword evidence="10 11" id="KW-0131">Cell cycle</keyword>
<dbReference type="EMBL" id="JBHTMO010000001">
    <property type="protein sequence ID" value="MFD1392086.1"/>
    <property type="molecule type" value="Genomic_DNA"/>
</dbReference>
<gene>
    <name evidence="11 14" type="primary">xerD</name>
    <name evidence="14" type="ORF">ACFQ3L_00585</name>
</gene>
<dbReference type="Pfam" id="PF02899">
    <property type="entry name" value="Phage_int_SAM_1"/>
    <property type="match status" value="1"/>
</dbReference>
<feature type="domain" description="Core-binding (CB)" evidence="13">
    <location>
        <begin position="7"/>
        <end position="91"/>
    </location>
</feature>
<feature type="active site" evidence="11">
    <location>
        <position position="250"/>
    </location>
</feature>
<keyword evidence="6 11" id="KW-0159">Chromosome partition</keyword>
<evidence type="ECO:0000313" key="15">
    <source>
        <dbReference type="Proteomes" id="UP001597249"/>
    </source>
</evidence>
<dbReference type="InterPro" id="IPR011010">
    <property type="entry name" value="DNA_brk_join_enz"/>
</dbReference>
<comment type="subcellular location">
    <subcellularLocation>
        <location evidence="1 11">Cytoplasm</location>
    </subcellularLocation>
</comment>
<dbReference type="Proteomes" id="UP001597249">
    <property type="component" value="Unassembled WGS sequence"/>
</dbReference>
<dbReference type="Pfam" id="PF00589">
    <property type="entry name" value="Phage_integrase"/>
    <property type="match status" value="1"/>
</dbReference>
<dbReference type="NCBIfam" id="NF001399">
    <property type="entry name" value="PRK00283.1"/>
    <property type="match status" value="1"/>
</dbReference>
<dbReference type="HAMAP" id="MF_01808">
    <property type="entry name" value="Recomb_XerC_XerD"/>
    <property type="match status" value="1"/>
</dbReference>
<dbReference type="InterPro" id="IPR002104">
    <property type="entry name" value="Integrase_catalytic"/>
</dbReference>